<keyword evidence="5" id="KW-0862">Zinc</keyword>
<dbReference type="Pfam" id="PF00271">
    <property type="entry name" value="Helicase_C"/>
    <property type="match status" value="1"/>
</dbReference>
<dbReference type="OrthoDB" id="5330228at2759"/>
<gene>
    <name evidence="12" type="ORF">NCU03652</name>
</gene>
<evidence type="ECO:0000259" key="9">
    <source>
        <dbReference type="PROSITE" id="PS50089"/>
    </source>
</evidence>
<dbReference type="GO" id="GO:0000209">
    <property type="term" value="P:protein polyubiquitination"/>
    <property type="evidence" value="ECO:0000318"/>
    <property type="project" value="GO_Central"/>
</dbReference>
<feature type="domain" description="Helicase C-terminal" evidence="11">
    <location>
        <begin position="1268"/>
        <end position="1433"/>
    </location>
</feature>
<dbReference type="InterPro" id="IPR027417">
    <property type="entry name" value="P-loop_NTPase"/>
</dbReference>
<keyword evidence="4" id="KW-0378">Hydrolase</keyword>
<keyword evidence="12" id="KW-0347">Helicase</keyword>
<dbReference type="KEGG" id="ncr:NCU03652"/>
<dbReference type="InterPro" id="IPR000330">
    <property type="entry name" value="SNF2_N"/>
</dbReference>
<dbReference type="InterPro" id="IPR004595">
    <property type="entry name" value="TFIIH_C1-like_dom"/>
</dbReference>
<evidence type="ECO:0000259" key="11">
    <source>
        <dbReference type="PROSITE" id="PS51194"/>
    </source>
</evidence>
<dbReference type="SUPFAM" id="SSF57850">
    <property type="entry name" value="RING/U-box"/>
    <property type="match status" value="1"/>
</dbReference>
<dbReference type="CDD" id="cd18070">
    <property type="entry name" value="DEXQc_SHPRH"/>
    <property type="match status" value="1"/>
</dbReference>
<dbReference type="FunCoup" id="Q1K6Q4">
    <property type="interactions" value="216"/>
</dbReference>
<dbReference type="InterPro" id="IPR059033">
    <property type="entry name" value="C144_05_dom"/>
</dbReference>
<accession>Q1K6Q4</accession>
<dbReference type="InParanoid" id="Q1K6Q4"/>
<dbReference type="InterPro" id="IPR049730">
    <property type="entry name" value="SNF2/RAD54-like_C"/>
</dbReference>
<evidence type="ECO:0000256" key="2">
    <source>
        <dbReference type="ARBA" id="ARBA00022741"/>
    </source>
</evidence>
<dbReference type="PANTHER" id="PTHR45865">
    <property type="entry name" value="E3 UBIQUITIN-PROTEIN LIGASE SHPRH FAMILY MEMBER"/>
    <property type="match status" value="1"/>
</dbReference>
<feature type="region of interest" description="Disordered" evidence="8">
    <location>
        <begin position="747"/>
        <end position="769"/>
    </location>
</feature>
<dbReference type="STRING" id="367110.Q1K6Q4"/>
<reference evidence="12 13" key="1">
    <citation type="journal article" date="2003" name="Nature">
        <title>The genome sequence of the filamentous fungus Neurospora crassa.</title>
        <authorList>
            <person name="Galagan J.E."/>
            <person name="Calvo S.E."/>
            <person name="Borkovich K.A."/>
            <person name="Selker E.U."/>
            <person name="Read N.D."/>
            <person name="Jaffe D."/>
            <person name="FitzHugh W."/>
            <person name="Ma L.J."/>
            <person name="Smirnov S."/>
            <person name="Purcell S."/>
            <person name="Rehman B."/>
            <person name="Elkins T."/>
            <person name="Engels R."/>
            <person name="Wang S."/>
            <person name="Nielsen C.B."/>
            <person name="Butler J."/>
            <person name="Endrizzi M."/>
            <person name="Qui D."/>
            <person name="Ianakiev P."/>
            <person name="Bell-Pedersen D."/>
            <person name="Nelson M.A."/>
            <person name="Werner-Washburne M."/>
            <person name="Selitrennikoff C.P."/>
            <person name="Kinsey J.A."/>
            <person name="Braun E.L."/>
            <person name="Zelter A."/>
            <person name="Schulte U."/>
            <person name="Kothe G.O."/>
            <person name="Jedd G."/>
            <person name="Mewes W."/>
            <person name="Staben C."/>
            <person name="Marcotte E."/>
            <person name="Greenberg D."/>
            <person name="Roy A."/>
            <person name="Foley K."/>
            <person name="Naylor J."/>
            <person name="Stange-Thomann N."/>
            <person name="Barrett R."/>
            <person name="Gnerre S."/>
            <person name="Kamal M."/>
            <person name="Kamvysselis M."/>
            <person name="Mauceli E."/>
            <person name="Bielke C."/>
            <person name="Rudd S."/>
            <person name="Frishman D."/>
            <person name="Krystofova S."/>
            <person name="Rasmussen C."/>
            <person name="Metzenberg R.L."/>
            <person name="Perkins D.D."/>
            <person name="Kroken S."/>
            <person name="Cogoni C."/>
            <person name="Macino G."/>
            <person name="Catcheside D."/>
            <person name="Li W."/>
            <person name="Pratt R.J."/>
            <person name="Osmani S.A."/>
            <person name="DeSouza C.P."/>
            <person name="Glass L."/>
            <person name="Orbach M.J."/>
            <person name="Berglund J.A."/>
            <person name="Voelker R."/>
            <person name="Yarden O."/>
            <person name="Plamann M."/>
            <person name="Seiler S."/>
            <person name="Dunlap J."/>
            <person name="Radford A."/>
            <person name="Aramayo R."/>
            <person name="Natvig D.O."/>
            <person name="Alex L.A."/>
            <person name="Mannhaupt G."/>
            <person name="Ebbole D.J."/>
            <person name="Freitag M."/>
            <person name="Paulsen I."/>
            <person name="Sachs M.S."/>
            <person name="Lander E.S."/>
            <person name="Nusbaum C."/>
            <person name="Birren B."/>
        </authorList>
    </citation>
    <scope>NUCLEOTIDE SEQUENCE [LARGE SCALE GENOMIC DNA]</scope>
    <source>
        <strain evidence="13">ATCC 24698 / 74-OR23-1A / CBS 708.71 / DSM 1257 / FGSC 987</strain>
    </source>
</reference>
<dbReference type="CDD" id="cd18793">
    <property type="entry name" value="SF2_C_SNF"/>
    <property type="match status" value="1"/>
</dbReference>
<feature type="domain" description="RING-type" evidence="9">
    <location>
        <begin position="1148"/>
        <end position="1186"/>
    </location>
</feature>
<dbReference type="PROSITE" id="PS51194">
    <property type="entry name" value="HELICASE_CTER"/>
    <property type="match status" value="1"/>
</dbReference>
<dbReference type="Pfam" id="PF00176">
    <property type="entry name" value="SNF2-rel_dom"/>
    <property type="match status" value="1"/>
</dbReference>
<dbReference type="GO" id="GO:0016787">
    <property type="term" value="F:hydrolase activity"/>
    <property type="evidence" value="ECO:0007669"/>
    <property type="project" value="UniProtKB-KW"/>
</dbReference>
<dbReference type="FunFam" id="3.40.50.10810:FF:000059">
    <property type="entry name" value="SNF2 family helicase/ATPase, putative"/>
    <property type="match status" value="1"/>
</dbReference>
<dbReference type="PROSITE" id="PS50089">
    <property type="entry name" value="ZF_RING_2"/>
    <property type="match status" value="1"/>
</dbReference>
<dbReference type="InterPro" id="IPR013083">
    <property type="entry name" value="Znf_RING/FYVE/PHD"/>
</dbReference>
<evidence type="ECO:0000313" key="12">
    <source>
        <dbReference type="EMBL" id="EAA31496.2"/>
    </source>
</evidence>
<dbReference type="Gene3D" id="3.40.50.300">
    <property type="entry name" value="P-loop containing nucleotide triphosphate hydrolases"/>
    <property type="match status" value="1"/>
</dbReference>
<evidence type="ECO:0000256" key="4">
    <source>
        <dbReference type="ARBA" id="ARBA00022801"/>
    </source>
</evidence>
<keyword evidence="1" id="KW-0479">Metal-binding</keyword>
<dbReference type="GO" id="GO:0006281">
    <property type="term" value="P:DNA repair"/>
    <property type="evidence" value="ECO:0007669"/>
    <property type="project" value="InterPro"/>
</dbReference>
<dbReference type="GO" id="GO:0061630">
    <property type="term" value="F:ubiquitin protein ligase activity"/>
    <property type="evidence" value="ECO:0000318"/>
    <property type="project" value="GO_Central"/>
</dbReference>
<dbReference type="PROSITE" id="PS51192">
    <property type="entry name" value="HELICASE_ATP_BIND_1"/>
    <property type="match status" value="1"/>
</dbReference>
<feature type="region of interest" description="Disordered" evidence="8">
    <location>
        <begin position="1"/>
        <end position="22"/>
    </location>
</feature>
<evidence type="ECO:0000259" key="10">
    <source>
        <dbReference type="PROSITE" id="PS51192"/>
    </source>
</evidence>
<dbReference type="Pfam" id="PF13639">
    <property type="entry name" value="zf-RING_2"/>
    <property type="match status" value="1"/>
</dbReference>
<keyword evidence="6" id="KW-0067">ATP-binding</keyword>
<feature type="region of interest" description="Disordered" evidence="8">
    <location>
        <begin position="1410"/>
        <end position="1442"/>
    </location>
</feature>
<dbReference type="InterPro" id="IPR001650">
    <property type="entry name" value="Helicase_C-like"/>
</dbReference>
<keyword evidence="2" id="KW-0547">Nucleotide-binding</keyword>
<protein>
    <submittedName>
        <fullName evidence="12">SNF2 family helicase/ATPase</fullName>
    </submittedName>
</protein>
<dbReference type="InterPro" id="IPR038718">
    <property type="entry name" value="SNF2-like_sf"/>
</dbReference>
<dbReference type="Gene3D" id="3.40.50.10810">
    <property type="entry name" value="Tandem AAA-ATPase domain"/>
    <property type="match status" value="1"/>
</dbReference>
<evidence type="ECO:0000256" key="6">
    <source>
        <dbReference type="ARBA" id="ARBA00022840"/>
    </source>
</evidence>
<evidence type="ECO:0000256" key="1">
    <source>
        <dbReference type="ARBA" id="ARBA00022723"/>
    </source>
</evidence>
<evidence type="ECO:0000313" key="13">
    <source>
        <dbReference type="Proteomes" id="UP000001805"/>
    </source>
</evidence>
<organism evidence="12 13">
    <name type="scientific">Neurospora crassa (strain ATCC 24698 / 74-OR23-1A / CBS 708.71 / DSM 1257 / FGSC 987)</name>
    <dbReference type="NCBI Taxonomy" id="367110"/>
    <lineage>
        <taxon>Eukaryota</taxon>
        <taxon>Fungi</taxon>
        <taxon>Dikarya</taxon>
        <taxon>Ascomycota</taxon>
        <taxon>Pezizomycotina</taxon>
        <taxon>Sordariomycetes</taxon>
        <taxon>Sordariomycetidae</taxon>
        <taxon>Sordariales</taxon>
        <taxon>Sordariaceae</taxon>
        <taxon>Neurospora</taxon>
    </lineage>
</organism>
<dbReference type="SMART" id="SM01047">
    <property type="entry name" value="C1_4"/>
    <property type="match status" value="1"/>
</dbReference>
<dbReference type="GO" id="GO:0006974">
    <property type="term" value="P:DNA damage response"/>
    <property type="evidence" value="ECO:0000318"/>
    <property type="project" value="GO_Central"/>
</dbReference>
<dbReference type="FunFam" id="3.40.50.300:FF:001870">
    <property type="entry name" value="SNF2 family helicase/ATPase, putative"/>
    <property type="match status" value="1"/>
</dbReference>
<dbReference type="VEuPathDB" id="FungiDB:NCU03652"/>
<dbReference type="InterPro" id="IPR017907">
    <property type="entry name" value="Znf_RING_CS"/>
</dbReference>
<evidence type="ECO:0000256" key="7">
    <source>
        <dbReference type="PROSITE-ProRule" id="PRU00175"/>
    </source>
</evidence>
<feature type="compositionally biased region" description="Basic and acidic residues" evidence="8">
    <location>
        <begin position="1428"/>
        <end position="1441"/>
    </location>
</feature>
<evidence type="ECO:0000256" key="3">
    <source>
        <dbReference type="ARBA" id="ARBA00022771"/>
    </source>
</evidence>
<dbReference type="GO" id="GO:0005524">
    <property type="term" value="F:ATP binding"/>
    <property type="evidence" value="ECO:0007669"/>
    <property type="project" value="InterPro"/>
</dbReference>
<dbReference type="GO" id="GO:0008270">
    <property type="term" value="F:zinc ion binding"/>
    <property type="evidence" value="ECO:0007669"/>
    <property type="project" value="UniProtKB-KW"/>
</dbReference>
<feature type="domain" description="Helicase ATP-binding" evidence="10">
    <location>
        <begin position="344"/>
        <end position="546"/>
    </location>
</feature>
<feature type="compositionally biased region" description="Basic and acidic residues" evidence="8">
    <location>
        <begin position="1533"/>
        <end position="1548"/>
    </location>
</feature>
<dbReference type="InterPro" id="IPR052583">
    <property type="entry name" value="ATP-helicase/E3_Ub-Ligase"/>
</dbReference>
<dbReference type="GeneID" id="3876883"/>
<sequence>MPPKKKSQGQSRQPRSDWEANPENVAAFVDHVRSVGLDPAVSTTDAEQDIEVRPAKRPKLSRGVFKPSDAVCIDEHTVALPVRDTAAIPKHFSLNKQNIGDYVDVWVVNAKPDRRDPERGAWYLHLAPSKNSRRANKNKNAHICYALKTRAISSKLALMARVAKTQSFDPGSPGYLWTAVDIAIRQEGASVKIDVTLRLMWNTSTDVYQSKVQQGLKTQVLMAYHPNLLVSAQETIAWTPQHFYEAAHTPTPRISDGHLATAKVPSLETDLYPFQRRAVKWLLHREGVEWSGLPQPDGQPLVQPSKSGASSLLPAFFHQVKQLDGETFYISPLFGIVVKDITKLPSNDMVKGGILAEEMGLGKTVEVIALTLLHKRPPGPTVAYDAFLGRELQTTGATLIITPLPLLDQWLSELNRHAPTLKVVYYPGLKKAAKMKGVDLSSTQLAQQDVVITTYEVLRTEIWSAVDHPERSMRGKKQYERQTSPLVELGWWRVCIDEAQMVENWNSNTAVLARRIPRVHAWAITGTPVKDDIQKDLRGLLNFLRVEPYASDKEAWRALMSDKARFKSLFGSITMRHTKSMVRSEISIPSQKRHVITMPFSAVEEQHYRTVFRELVNNCGLDVEGNPIQEDWDPEDPFTQQGMRTALDQLRQLTLHPEVGNRNRKALGKRSGRPMRTVAEVLDAMLEQSDGAIRSDQRSLLLMQLKRGQILAGMDRVQDALTIWEDVRAKSVEMVAECRKQLEAELAKDPVVPSGAKEDSESDDDEDISSGLKDARRRLRFVLEIQHMAVFLCANGYYSSKTDDKLTVPDSDEFKRLDKLESEGYDLAKAIRKEILQESYGKARKLMDKLEECRQKQDFAVIPAVDIPEESGVECSHIIIALEGIYEALDRQADKLDEWREHVIQLLLKPLVDEDNTDVEATGQEYEESTKLQDEILAYVQVLKAAIADRQAVISGQQNGLVEHEVGVVLKMARDDMEVEAGHKPPESAKRILELFALRESVKPKFKEGDGHTSLRGIISKLRAVMTDLRHQEASGSKRARLELALAERLLKSTQAQHTDQGKAATAMEQEVENFTDILNARLDFYRQLQQVSDSVEEYTGATDEQALQRAIDEEERLKTKVATAESKHRYLLHLKQADASSDEERMCVICQSPFSIGVLTVCGHQFCKECITMWFTTHHNCPVCKRPLHRSNLHNITYKPQELKVHSEGHNTRDSNKQLAPRDQQPTSPSKSKKHTSIYTEFNPSKLAEIQNIDLENGPHYTTKVDTLLRHLLWLRQSDPGAKSIVFSQYQDFLHVLAQAFERYHIGYSSFYRSAVSSVASFREDPSIEVFLLHARAHASGLNLVNASHVFLCEPLLNTALELQAIARVDRIGQKQETTVWLYIVDGTVEQNVYELSVKRRLEHMERRATVVGGTADASSSSSTNTKTREEARDKEKESETLEDISLDAANAQEMQQAHLSKLMGKGSDGVVGEAVDQNDLWTCLFGGVKSGGRTPTTAESGGGVDGNNNEEAERSLVENPVTRGFLAGEAAEGRNRMRRDGDEAPN</sequence>
<proteinExistence type="predicted"/>
<feature type="compositionally biased region" description="Basic and acidic residues" evidence="8">
    <location>
        <begin position="1204"/>
        <end position="1217"/>
    </location>
</feature>
<dbReference type="InterPro" id="IPR014001">
    <property type="entry name" value="Helicase_ATP-bd"/>
</dbReference>
<dbReference type="PROSITE" id="PS00518">
    <property type="entry name" value="ZF_RING_1"/>
    <property type="match status" value="1"/>
</dbReference>
<evidence type="ECO:0000256" key="5">
    <source>
        <dbReference type="ARBA" id="ARBA00022833"/>
    </source>
</evidence>
<name>Q1K6Q4_NEUCR</name>
<keyword evidence="13" id="KW-1185">Reference proteome</keyword>
<dbReference type="Gene3D" id="3.30.40.10">
    <property type="entry name" value="Zinc/RING finger domain, C3HC4 (zinc finger)"/>
    <property type="match status" value="1"/>
</dbReference>
<dbReference type="SMART" id="SM00487">
    <property type="entry name" value="DEXDc"/>
    <property type="match status" value="1"/>
</dbReference>
<dbReference type="RefSeq" id="XP_960732.2">
    <property type="nucleotide sequence ID" value="XM_955639.2"/>
</dbReference>
<evidence type="ECO:0000256" key="8">
    <source>
        <dbReference type="SAM" id="MobiDB-lite"/>
    </source>
</evidence>
<dbReference type="Proteomes" id="UP000001805">
    <property type="component" value="Chromosome 2, Linkage Group V"/>
</dbReference>
<feature type="region of interest" description="Disordered" evidence="8">
    <location>
        <begin position="1204"/>
        <end position="1237"/>
    </location>
</feature>
<dbReference type="InterPro" id="IPR001841">
    <property type="entry name" value="Znf_RING"/>
</dbReference>
<dbReference type="PaxDb" id="5141-EFNCRP00000003303"/>
<dbReference type="SUPFAM" id="SSF52540">
    <property type="entry name" value="P-loop containing nucleoside triphosphate hydrolases"/>
    <property type="match status" value="2"/>
</dbReference>
<dbReference type="Pfam" id="PF26021">
    <property type="entry name" value="Ferritin_C144_05"/>
    <property type="match status" value="1"/>
</dbReference>
<dbReference type="EMBL" id="CM002240">
    <property type="protein sequence ID" value="EAA31496.2"/>
    <property type="molecule type" value="Genomic_DNA"/>
</dbReference>
<dbReference type="SMART" id="SM00184">
    <property type="entry name" value="RING"/>
    <property type="match status" value="1"/>
</dbReference>
<feature type="region of interest" description="Disordered" evidence="8">
    <location>
        <begin position="1493"/>
        <end position="1548"/>
    </location>
</feature>
<dbReference type="PANTHER" id="PTHR45865:SF1">
    <property type="entry name" value="E3 UBIQUITIN-PROTEIN LIGASE SHPRH"/>
    <property type="match status" value="1"/>
</dbReference>
<keyword evidence="3 7" id="KW-0863">Zinc-finger</keyword>
<dbReference type="GO" id="GO:0004386">
    <property type="term" value="F:helicase activity"/>
    <property type="evidence" value="ECO:0007669"/>
    <property type="project" value="UniProtKB-KW"/>
</dbReference>